<comment type="caution">
    <text evidence="7">The sequence shown here is derived from an EMBL/GenBank/DDBJ whole genome shotgun (WGS) entry which is preliminary data.</text>
</comment>
<sequence length="110" mass="12264">MKVQKSVFKSLLFSFCYQPTKTSVVQHTMGLFSRKKKEVHVHIYQETTAVVAAPAPRLPACRMCSSSQRTQLATTQNGPNIGRKYYVCIGCPAPESGGRSWIVWADQITV</sequence>
<feature type="domain" description="GRF-type" evidence="5">
    <location>
        <begin position="61"/>
        <end position="108"/>
    </location>
</feature>
<evidence type="ECO:0000313" key="8">
    <source>
        <dbReference type="Proteomes" id="UP001305414"/>
    </source>
</evidence>
<accession>A0AAN7UXW0</accession>
<keyword evidence="1" id="KW-0479">Metal-binding</keyword>
<dbReference type="PROSITE" id="PS51999">
    <property type="entry name" value="ZF_GRF"/>
    <property type="match status" value="1"/>
</dbReference>
<keyword evidence="3" id="KW-0862">Zinc</keyword>
<evidence type="ECO:0000256" key="2">
    <source>
        <dbReference type="ARBA" id="ARBA00022771"/>
    </source>
</evidence>
<organism evidence="7 8">
    <name type="scientific">Xylaria bambusicola</name>
    <dbReference type="NCBI Taxonomy" id="326684"/>
    <lineage>
        <taxon>Eukaryota</taxon>
        <taxon>Fungi</taxon>
        <taxon>Dikarya</taxon>
        <taxon>Ascomycota</taxon>
        <taxon>Pezizomycotina</taxon>
        <taxon>Sordariomycetes</taxon>
        <taxon>Xylariomycetidae</taxon>
        <taxon>Xylariales</taxon>
        <taxon>Xylariaceae</taxon>
        <taxon>Xylaria</taxon>
    </lineage>
</organism>
<dbReference type="Proteomes" id="UP001305414">
    <property type="component" value="Unassembled WGS sequence"/>
</dbReference>
<dbReference type="EMBL" id="JAWHQM010000049">
    <property type="protein sequence ID" value="KAK5635139.1"/>
    <property type="molecule type" value="Genomic_DNA"/>
</dbReference>
<gene>
    <name evidence="6" type="ORF">RRF57_010851</name>
    <name evidence="7" type="ORF">RRF57_013273</name>
</gene>
<evidence type="ECO:0000256" key="4">
    <source>
        <dbReference type="PROSITE-ProRule" id="PRU01343"/>
    </source>
</evidence>
<reference evidence="7 8" key="1">
    <citation type="submission" date="2023-10" db="EMBL/GenBank/DDBJ databases">
        <title>Draft genome sequence of Xylaria bambusicola isolate GMP-LS, the root and basal stem rot pathogen of sugarcane in Indonesia.</title>
        <authorList>
            <person name="Selvaraj P."/>
            <person name="Muralishankar V."/>
            <person name="Muruganantham S."/>
            <person name="Sp S."/>
            <person name="Haryani S."/>
            <person name="Lau K.J.X."/>
            <person name="Naqvi N.I."/>
        </authorList>
    </citation>
    <scope>NUCLEOTIDE SEQUENCE [LARGE SCALE GENOMIC DNA]</scope>
    <source>
        <strain evidence="7">GMP-LS</strain>
    </source>
</reference>
<evidence type="ECO:0000313" key="7">
    <source>
        <dbReference type="EMBL" id="KAK5637558.1"/>
    </source>
</evidence>
<dbReference type="AlphaFoldDB" id="A0AAN7UXW0"/>
<dbReference type="EMBL" id="JAWHQM010000136">
    <property type="protein sequence ID" value="KAK5637558.1"/>
    <property type="molecule type" value="Genomic_DNA"/>
</dbReference>
<name>A0AAN7UXW0_9PEZI</name>
<protein>
    <recommendedName>
        <fullName evidence="5">GRF-type domain-containing protein</fullName>
    </recommendedName>
</protein>
<dbReference type="InterPro" id="IPR010666">
    <property type="entry name" value="Znf_GRF"/>
</dbReference>
<evidence type="ECO:0000313" key="6">
    <source>
        <dbReference type="EMBL" id="KAK5635139.1"/>
    </source>
</evidence>
<evidence type="ECO:0000256" key="3">
    <source>
        <dbReference type="ARBA" id="ARBA00022833"/>
    </source>
</evidence>
<keyword evidence="2 4" id="KW-0863">Zinc-finger</keyword>
<evidence type="ECO:0000256" key="1">
    <source>
        <dbReference type="ARBA" id="ARBA00022723"/>
    </source>
</evidence>
<proteinExistence type="predicted"/>
<evidence type="ECO:0000259" key="5">
    <source>
        <dbReference type="PROSITE" id="PS51999"/>
    </source>
</evidence>
<dbReference type="GO" id="GO:0008270">
    <property type="term" value="F:zinc ion binding"/>
    <property type="evidence" value="ECO:0007669"/>
    <property type="project" value="UniProtKB-KW"/>
</dbReference>
<keyword evidence="8" id="KW-1185">Reference proteome</keyword>